<gene>
    <name evidence="1" type="ORF">A3Q29_10975</name>
</gene>
<name>A0A1S1HJB5_PROST</name>
<proteinExistence type="predicted"/>
<dbReference type="Proteomes" id="UP000179588">
    <property type="component" value="Unassembled WGS sequence"/>
</dbReference>
<dbReference type="EMBL" id="LVIE01000234">
    <property type="protein sequence ID" value="OHT22335.1"/>
    <property type="molecule type" value="Genomic_DNA"/>
</dbReference>
<accession>A0A1S1HJB5</accession>
<keyword evidence="2" id="KW-1185">Reference proteome</keyword>
<dbReference type="Pfam" id="PF20293">
    <property type="entry name" value="MC6"/>
    <property type="match status" value="1"/>
</dbReference>
<evidence type="ECO:0000313" key="1">
    <source>
        <dbReference type="EMBL" id="OHT22335.1"/>
    </source>
</evidence>
<sequence>MLPTKGSHPEMNVLYIGGFILKKLNENKRKCMTITQLMKIGNKELSVSADHIILTLDWLYIISAIGYNKKEIFINEAT</sequence>
<organism evidence="1 2">
    <name type="scientific">Providencia stuartii</name>
    <dbReference type="NCBI Taxonomy" id="588"/>
    <lineage>
        <taxon>Bacteria</taxon>
        <taxon>Pseudomonadati</taxon>
        <taxon>Pseudomonadota</taxon>
        <taxon>Gammaproteobacteria</taxon>
        <taxon>Enterobacterales</taxon>
        <taxon>Morganellaceae</taxon>
        <taxon>Providencia</taxon>
    </lineage>
</organism>
<comment type="caution">
    <text evidence="1">The sequence shown here is derived from an EMBL/GenBank/DDBJ whole genome shotgun (WGS) entry which is preliminary data.</text>
</comment>
<reference evidence="1 2" key="1">
    <citation type="submission" date="2016-03" db="EMBL/GenBank/DDBJ databases">
        <title>Genome sequence of Providencia stuartii strain, isolated from the salivary glands of larval Lucilia sericata.</title>
        <authorList>
            <person name="Yuan Y."/>
            <person name="Zhang Y."/>
            <person name="Fu S."/>
            <person name="Crippen T.L."/>
            <person name="Visi D."/>
            <person name="Benbow M.E."/>
            <person name="Allen M."/>
            <person name="Tomberlin J.K."/>
            <person name="Sze S.-H."/>
            <person name="Tarone A.M."/>
        </authorList>
    </citation>
    <scope>NUCLEOTIDE SEQUENCE [LARGE SCALE GENOMIC DNA]</scope>
    <source>
        <strain evidence="1 2">Crippen</strain>
    </source>
</reference>
<dbReference type="InterPro" id="IPR046897">
    <property type="entry name" value="ABC-3C_MC6"/>
</dbReference>
<evidence type="ECO:0000313" key="2">
    <source>
        <dbReference type="Proteomes" id="UP000179588"/>
    </source>
</evidence>
<dbReference type="AlphaFoldDB" id="A0A1S1HJB5"/>
<protein>
    <submittedName>
        <fullName evidence="1">Uncharacterized protein</fullName>
    </submittedName>
</protein>